<protein>
    <submittedName>
        <fullName evidence="1">Phospho-glucose isomerase C-terminal SIS domain-containing protein</fullName>
    </submittedName>
</protein>
<dbReference type="GO" id="GO:1901135">
    <property type="term" value="P:carbohydrate derivative metabolic process"/>
    <property type="evidence" value="ECO:0007669"/>
    <property type="project" value="InterPro"/>
</dbReference>
<sequence>MVPVAMVLDDSLLDDPVRLAEADVAGTLRAAAMAGAQVRATAETAAEVELVDRLDLGRPRAMVLVSRPGVSRGALHLLAALLGPACPVPLVLSDVVPSWIGALDVVLAHTDDGGDHELATSLERAARYGATVVLSAPPDGPIASAVAGRGLLLAPRVPVPPELTFPRALAAGLLTANALGLLVADVEALADHLDGEAERCHPGHESFTNPAKSLALRLAERTPLLWGLDPLATAVAEHAAHAFAAHAGRVCDAADHRQAMARSALLHAAMTAGGERDIFADPEDQPAGGGFPPRVLLLAVRAGSAADAARYRAEELLPGADVVAPAEEIDADEVGRAAVLALRCELAAVYLGLAAGTIGGAGRFTSATA</sequence>
<keyword evidence="1" id="KW-0413">Isomerase</keyword>
<gene>
    <name evidence="1" type="ORF">SAMN05421810_102322</name>
</gene>
<keyword evidence="2" id="KW-1185">Reference proteome</keyword>
<dbReference type="GO" id="GO:0097367">
    <property type="term" value="F:carbohydrate derivative binding"/>
    <property type="evidence" value="ECO:0007669"/>
    <property type="project" value="InterPro"/>
</dbReference>
<dbReference type="Proteomes" id="UP000198727">
    <property type="component" value="Unassembled WGS sequence"/>
</dbReference>
<evidence type="ECO:0000313" key="2">
    <source>
        <dbReference type="Proteomes" id="UP000198727"/>
    </source>
</evidence>
<dbReference type="InterPro" id="IPR046348">
    <property type="entry name" value="SIS_dom_sf"/>
</dbReference>
<dbReference type="EMBL" id="FOWW01000002">
    <property type="protein sequence ID" value="SFP34606.1"/>
    <property type="molecule type" value="Genomic_DNA"/>
</dbReference>
<dbReference type="AlphaFoldDB" id="A0A1I5PM39"/>
<reference evidence="2" key="1">
    <citation type="submission" date="2016-10" db="EMBL/GenBank/DDBJ databases">
        <authorList>
            <person name="Varghese N."/>
            <person name="Submissions S."/>
        </authorList>
    </citation>
    <scope>NUCLEOTIDE SEQUENCE [LARGE SCALE GENOMIC DNA]</scope>
    <source>
        <strain evidence="2">CGMCC 4.5579</strain>
    </source>
</reference>
<name>A0A1I5PM39_9PSEU</name>
<organism evidence="1 2">
    <name type="scientific">Amycolatopsis arida</name>
    <dbReference type="NCBI Taxonomy" id="587909"/>
    <lineage>
        <taxon>Bacteria</taxon>
        <taxon>Bacillati</taxon>
        <taxon>Actinomycetota</taxon>
        <taxon>Actinomycetes</taxon>
        <taxon>Pseudonocardiales</taxon>
        <taxon>Pseudonocardiaceae</taxon>
        <taxon>Amycolatopsis</taxon>
    </lineage>
</organism>
<dbReference type="STRING" id="587909.SAMN05421810_102322"/>
<proteinExistence type="predicted"/>
<evidence type="ECO:0000313" key="1">
    <source>
        <dbReference type="EMBL" id="SFP34606.1"/>
    </source>
</evidence>
<accession>A0A1I5PM39</accession>
<dbReference type="GO" id="GO:0016853">
    <property type="term" value="F:isomerase activity"/>
    <property type="evidence" value="ECO:0007669"/>
    <property type="project" value="UniProtKB-KW"/>
</dbReference>
<dbReference type="SUPFAM" id="SSF53697">
    <property type="entry name" value="SIS domain"/>
    <property type="match status" value="1"/>
</dbReference>